<name>A0A645HMD0_9ZZZZ</name>
<gene>
    <name evidence="1" type="ORF">SDC9_187130</name>
</gene>
<proteinExistence type="predicted"/>
<evidence type="ECO:0000313" key="1">
    <source>
        <dbReference type="EMBL" id="MPN39602.1"/>
    </source>
</evidence>
<dbReference type="EMBL" id="VSSQ01095509">
    <property type="protein sequence ID" value="MPN39602.1"/>
    <property type="molecule type" value="Genomic_DNA"/>
</dbReference>
<dbReference type="AlphaFoldDB" id="A0A645HMD0"/>
<comment type="caution">
    <text evidence="1">The sequence shown here is derived from an EMBL/GenBank/DDBJ whole genome shotgun (WGS) entry which is preliminary data.</text>
</comment>
<sequence length="125" mass="14242">MKPAFIAFHTKPDFSDLPNQDAVIYSNIQTDGDTLILSLKEPLRKAYPAGCPVRNQYHNRLWTVSRSQKAPHEWTKFSGKIKGINLATTSNNQWWPGTERARVFLLIPDNVTLEFKDVAVTKISE</sequence>
<accession>A0A645HMD0</accession>
<protein>
    <submittedName>
        <fullName evidence="1">Uncharacterized protein</fullName>
    </submittedName>
</protein>
<reference evidence="1" key="1">
    <citation type="submission" date="2019-08" db="EMBL/GenBank/DDBJ databases">
        <authorList>
            <person name="Kucharzyk K."/>
            <person name="Murdoch R.W."/>
            <person name="Higgins S."/>
            <person name="Loffler F."/>
        </authorList>
    </citation>
    <scope>NUCLEOTIDE SEQUENCE</scope>
</reference>
<organism evidence="1">
    <name type="scientific">bioreactor metagenome</name>
    <dbReference type="NCBI Taxonomy" id="1076179"/>
    <lineage>
        <taxon>unclassified sequences</taxon>
        <taxon>metagenomes</taxon>
        <taxon>ecological metagenomes</taxon>
    </lineage>
</organism>